<evidence type="ECO:0000313" key="3">
    <source>
        <dbReference type="Proteomes" id="UP000033946"/>
    </source>
</evidence>
<gene>
    <name evidence="2" type="ORF">UX69_C0008G0004</name>
</gene>
<proteinExistence type="predicted"/>
<reference evidence="2 3" key="1">
    <citation type="journal article" date="2015" name="Nature">
        <title>rRNA introns, odd ribosomes, and small enigmatic genomes across a large radiation of phyla.</title>
        <authorList>
            <person name="Brown C.T."/>
            <person name="Hug L.A."/>
            <person name="Thomas B.C."/>
            <person name="Sharon I."/>
            <person name="Castelle C.J."/>
            <person name="Singh A."/>
            <person name="Wilkins M.J."/>
            <person name="Williams K.H."/>
            <person name="Banfield J.F."/>
        </authorList>
    </citation>
    <scope>NUCLEOTIDE SEQUENCE [LARGE SCALE GENOMIC DNA]</scope>
</reference>
<feature type="transmembrane region" description="Helical" evidence="1">
    <location>
        <begin position="146"/>
        <end position="162"/>
    </location>
</feature>
<organism evidence="2 3">
    <name type="scientific">candidate division WWE3 bacterium GW2011_GWA2_46_9</name>
    <dbReference type="NCBI Taxonomy" id="1619111"/>
    <lineage>
        <taxon>Bacteria</taxon>
        <taxon>Katanobacteria</taxon>
    </lineage>
</organism>
<feature type="transmembrane region" description="Helical" evidence="1">
    <location>
        <begin position="365"/>
        <end position="382"/>
    </location>
</feature>
<feature type="transmembrane region" description="Helical" evidence="1">
    <location>
        <begin position="207"/>
        <end position="226"/>
    </location>
</feature>
<comment type="caution">
    <text evidence="2">The sequence shown here is derived from an EMBL/GenBank/DDBJ whole genome shotgun (WGS) entry which is preliminary data.</text>
</comment>
<keyword evidence="1" id="KW-1133">Transmembrane helix</keyword>
<feature type="transmembrane region" description="Helical" evidence="1">
    <location>
        <begin position="412"/>
        <end position="430"/>
    </location>
</feature>
<accession>A0A0G1QVK3</accession>
<feature type="transmembrane region" description="Helical" evidence="1">
    <location>
        <begin position="182"/>
        <end position="200"/>
    </location>
</feature>
<evidence type="ECO:0008006" key="4">
    <source>
        <dbReference type="Google" id="ProtNLM"/>
    </source>
</evidence>
<evidence type="ECO:0000256" key="1">
    <source>
        <dbReference type="SAM" id="Phobius"/>
    </source>
</evidence>
<name>A0A0G1QVK3_UNCKA</name>
<evidence type="ECO:0000313" key="2">
    <source>
        <dbReference type="EMBL" id="KKU48942.1"/>
    </source>
</evidence>
<dbReference type="Proteomes" id="UP000033946">
    <property type="component" value="Unassembled WGS sequence"/>
</dbReference>
<dbReference type="AlphaFoldDB" id="A0A0G1QVK3"/>
<protein>
    <recommendedName>
        <fullName evidence="4">Glycosyltransferase RgtA/B/C/D-like domain-containing protein</fullName>
    </recommendedName>
</protein>
<keyword evidence="1" id="KW-0812">Transmembrane</keyword>
<feature type="transmembrane region" description="Helical" evidence="1">
    <location>
        <begin position="389"/>
        <end position="406"/>
    </location>
</feature>
<keyword evidence="1" id="KW-0472">Membrane</keyword>
<dbReference type="EMBL" id="LCNE01000008">
    <property type="protein sequence ID" value="KKU48942.1"/>
    <property type="molecule type" value="Genomic_DNA"/>
</dbReference>
<sequence length="522" mass="59766">MMQRLCMFLDANKALIKRWLPNALVVFAVFFILLPVAASINFYQNDDWVYYKNVSKFSTGDFSLDPITAPTFYTQGVLGLVFSSMFGLNRLPVLTLLVTITAAAVFFQTLSYSGVKDTVTRTLLTGLVFFNPIVVYSMWGFMTENYFLLFSLLHIYFFSKFLNTSKSSDFIIANALLLPAFFVRQLAFVFPIGAAAFLLLKKQYKHAALEAGIFALLFFYYNNLFPKTAEMIEKGLEFAHLADYKYSFALICAIVIYMAAFLVPLVFAIAQKYISTNRKLLLPAVVLTGVIYIAGKYFDPHVLAWGEFPYLDNIFERKGFFPRSIGGTKYYFSGIYDLYKYWEILAKIAGSTAVALFLLKVKQGLNYYLVTAAAYVFVLLIAQKTYDRYLILLLPLIVLGGLPYLSDLTKPAKSMFVVFCLFLFVLSYQFSGEFITLNRYIWTRATELSQSSAVPKEQIQATNAWKLTHRNLGKDYMYDFSFDNQDVNEGYKTNYELVEVKNITFPFSLYINPTVYLYKKVL</sequence>
<feature type="transmembrane region" description="Helical" evidence="1">
    <location>
        <begin position="246"/>
        <end position="268"/>
    </location>
</feature>
<feature type="transmembrane region" description="Helical" evidence="1">
    <location>
        <begin position="280"/>
        <end position="298"/>
    </location>
</feature>
<feature type="transmembrane region" description="Helical" evidence="1">
    <location>
        <begin position="94"/>
        <end position="113"/>
    </location>
</feature>